<sequence>MTGRQFWVDRGGALTGIVARCPDGKLLTHKVLSDNPAPEHTRHPGSPGTRGTEAAVVGLREPLAGSDAPVDAVCMGTTAATDALPERRGERTLLVLTRGFRDALRIAYQNRPHLCARLPGAHDGLHAVPAPQGPSVRHGRR</sequence>
<dbReference type="InterPro" id="IPR045079">
    <property type="entry name" value="Oxoprolinase-like"/>
</dbReference>
<feature type="region of interest" description="Disordered" evidence="1">
    <location>
        <begin position="31"/>
        <end position="52"/>
    </location>
</feature>
<evidence type="ECO:0000259" key="2">
    <source>
        <dbReference type="Pfam" id="PF05378"/>
    </source>
</evidence>
<keyword evidence="4" id="KW-1185">Reference proteome</keyword>
<evidence type="ECO:0000256" key="1">
    <source>
        <dbReference type="SAM" id="MobiDB-lite"/>
    </source>
</evidence>
<protein>
    <recommendedName>
        <fullName evidence="2">Hydantoinase/oxoprolinase N-terminal domain-containing protein</fullName>
    </recommendedName>
</protein>
<gene>
    <name evidence="3" type="ORF">KYY02_20620</name>
</gene>
<proteinExistence type="predicted"/>
<reference evidence="3 4" key="1">
    <citation type="journal article" date="2021" name="Res Sq">
        <title>Streptomyces Pimoensis sp. nov., Isolated From the Taklimakan Desert in Xinjiang, China.</title>
        <authorList>
            <person name="Zhang P."/>
            <person name="Luo X."/>
            <person name="Luo X."/>
            <person name="Liu Z."/>
            <person name="Xia Z."/>
            <person name="Wan C."/>
            <person name="zhang L."/>
        </authorList>
    </citation>
    <scope>NUCLEOTIDE SEQUENCE [LARGE SCALE GENOMIC DNA]</scope>
    <source>
        <strain evidence="3 4">TRM75549</strain>
    </source>
</reference>
<dbReference type="PANTHER" id="PTHR11365:SF23">
    <property type="entry name" value="HYPOTHETICAL 5-OXOPROLINASE (EUROFUNG)-RELATED"/>
    <property type="match status" value="1"/>
</dbReference>
<evidence type="ECO:0000313" key="4">
    <source>
        <dbReference type="Proteomes" id="UP001567537"/>
    </source>
</evidence>
<dbReference type="Proteomes" id="UP001567537">
    <property type="component" value="Unassembled WGS sequence"/>
</dbReference>
<name>A0ABV4J250_9ACTN</name>
<dbReference type="Pfam" id="PF05378">
    <property type="entry name" value="Hydant_A_N"/>
    <property type="match status" value="1"/>
</dbReference>
<dbReference type="RefSeq" id="WP_371240131.1">
    <property type="nucleotide sequence ID" value="NZ_JAHWZY010000021.1"/>
</dbReference>
<organism evidence="3 4">
    <name type="scientific">Streptomyces pimonensis</name>
    <dbReference type="NCBI Taxonomy" id="2860288"/>
    <lineage>
        <taxon>Bacteria</taxon>
        <taxon>Bacillati</taxon>
        <taxon>Actinomycetota</taxon>
        <taxon>Actinomycetes</taxon>
        <taxon>Kitasatosporales</taxon>
        <taxon>Streptomycetaceae</taxon>
        <taxon>Streptomyces</taxon>
    </lineage>
</organism>
<comment type="caution">
    <text evidence="3">The sequence shown here is derived from an EMBL/GenBank/DDBJ whole genome shotgun (WGS) entry which is preliminary data.</text>
</comment>
<feature type="domain" description="Hydantoinase/oxoprolinase N-terminal" evidence="2">
    <location>
        <begin position="6"/>
        <end position="114"/>
    </location>
</feature>
<dbReference type="InterPro" id="IPR008040">
    <property type="entry name" value="Hydant_A_N"/>
</dbReference>
<accession>A0ABV4J250</accession>
<evidence type="ECO:0000313" key="3">
    <source>
        <dbReference type="EMBL" id="MEZ3181007.1"/>
    </source>
</evidence>
<dbReference type="PANTHER" id="PTHR11365">
    <property type="entry name" value="5-OXOPROLINASE RELATED"/>
    <property type="match status" value="1"/>
</dbReference>
<dbReference type="EMBL" id="JAHWZY010000021">
    <property type="protein sequence ID" value="MEZ3181007.1"/>
    <property type="molecule type" value="Genomic_DNA"/>
</dbReference>